<comment type="caution">
    <text evidence="2">The sequence shown here is derived from an EMBL/GenBank/DDBJ whole genome shotgun (WGS) entry which is preliminary data.</text>
</comment>
<sequence length="112" mass="12819">MFHQMVYKKSRGNSRDSWNPEESSQRFPATSIPYRVTHKHMQTLSPKGNLDRPINLTHTLLDYGTKQQYPEKTHACTERSCSKQKDLCAGIQTKDFLAGRHCRCSESSVSST</sequence>
<feature type="region of interest" description="Disordered" evidence="1">
    <location>
        <begin position="1"/>
        <end position="26"/>
    </location>
</feature>
<proteinExistence type="predicted"/>
<reference evidence="2 3" key="1">
    <citation type="submission" date="2021-06" db="EMBL/GenBank/DDBJ databases">
        <authorList>
            <person name="Palmer J.M."/>
        </authorList>
    </citation>
    <scope>NUCLEOTIDE SEQUENCE [LARGE SCALE GENOMIC DNA]</scope>
    <source>
        <strain evidence="2 3">XC_2019</strain>
        <tissue evidence="2">Muscle</tissue>
    </source>
</reference>
<keyword evidence="3" id="KW-1185">Reference proteome</keyword>
<protein>
    <submittedName>
        <fullName evidence="2">Uncharacterized protein</fullName>
    </submittedName>
</protein>
<accession>A0ABV0SG02</accession>
<evidence type="ECO:0000256" key="1">
    <source>
        <dbReference type="SAM" id="MobiDB-lite"/>
    </source>
</evidence>
<gene>
    <name evidence="2" type="ORF">XENOCAPTIV_018488</name>
</gene>
<organism evidence="2 3">
    <name type="scientific">Xenoophorus captivus</name>
    <dbReference type="NCBI Taxonomy" id="1517983"/>
    <lineage>
        <taxon>Eukaryota</taxon>
        <taxon>Metazoa</taxon>
        <taxon>Chordata</taxon>
        <taxon>Craniata</taxon>
        <taxon>Vertebrata</taxon>
        <taxon>Euteleostomi</taxon>
        <taxon>Actinopterygii</taxon>
        <taxon>Neopterygii</taxon>
        <taxon>Teleostei</taxon>
        <taxon>Neoteleostei</taxon>
        <taxon>Acanthomorphata</taxon>
        <taxon>Ovalentaria</taxon>
        <taxon>Atherinomorphae</taxon>
        <taxon>Cyprinodontiformes</taxon>
        <taxon>Goodeidae</taxon>
        <taxon>Xenoophorus</taxon>
    </lineage>
</organism>
<dbReference type="Proteomes" id="UP001434883">
    <property type="component" value="Unassembled WGS sequence"/>
</dbReference>
<feature type="compositionally biased region" description="Basic residues" evidence="1">
    <location>
        <begin position="1"/>
        <end position="12"/>
    </location>
</feature>
<evidence type="ECO:0000313" key="2">
    <source>
        <dbReference type="EMBL" id="MEQ2219482.1"/>
    </source>
</evidence>
<evidence type="ECO:0000313" key="3">
    <source>
        <dbReference type="Proteomes" id="UP001434883"/>
    </source>
</evidence>
<name>A0ABV0SG02_9TELE</name>
<dbReference type="EMBL" id="JAHRIN010079506">
    <property type="protein sequence ID" value="MEQ2219482.1"/>
    <property type="molecule type" value="Genomic_DNA"/>
</dbReference>
<feature type="compositionally biased region" description="Polar residues" evidence="1">
    <location>
        <begin position="15"/>
        <end position="26"/>
    </location>
</feature>